<dbReference type="PANTHER" id="PTHR11365:SF23">
    <property type="entry name" value="HYPOTHETICAL 5-OXOPROLINASE (EUROFUNG)-RELATED"/>
    <property type="match status" value="1"/>
</dbReference>
<dbReference type="InterPro" id="IPR008040">
    <property type="entry name" value="Hydant_A_N"/>
</dbReference>
<feature type="domain" description="Hydantoinase/oxoprolinase N-terminal" evidence="4">
    <location>
        <begin position="5"/>
        <end position="184"/>
    </location>
</feature>
<feature type="domain" description="Hydantoinase B/oxoprolinase" evidence="3">
    <location>
        <begin position="690"/>
        <end position="1199"/>
    </location>
</feature>
<dbReference type="GO" id="GO:0006749">
    <property type="term" value="P:glutathione metabolic process"/>
    <property type="evidence" value="ECO:0007669"/>
    <property type="project" value="TreeGrafter"/>
</dbReference>
<dbReference type="Pfam" id="PF02538">
    <property type="entry name" value="Hydantoinase_B"/>
    <property type="match status" value="1"/>
</dbReference>
<evidence type="ECO:0000259" key="5">
    <source>
        <dbReference type="Pfam" id="PF19278"/>
    </source>
</evidence>
<name>A0A845I1Y4_9BURK</name>
<reference evidence="6" key="1">
    <citation type="submission" date="2019-12" db="EMBL/GenBank/DDBJ databases">
        <title>Novel species isolated from a subtropical stream in China.</title>
        <authorList>
            <person name="Lu H."/>
        </authorList>
    </citation>
    <scope>NUCLEOTIDE SEQUENCE [LARGE SCALE GENOMIC DNA]</scope>
    <source>
        <strain evidence="6">FT93W</strain>
    </source>
</reference>
<dbReference type="Pfam" id="PF01968">
    <property type="entry name" value="Hydantoinase_A"/>
    <property type="match status" value="1"/>
</dbReference>
<gene>
    <name evidence="6" type="ORF">GTP23_11760</name>
</gene>
<dbReference type="InterPro" id="IPR002821">
    <property type="entry name" value="Hydantoinase_A"/>
</dbReference>
<evidence type="ECO:0000256" key="1">
    <source>
        <dbReference type="ARBA" id="ARBA00010403"/>
    </source>
</evidence>
<dbReference type="PANTHER" id="PTHR11365">
    <property type="entry name" value="5-OXOPROLINASE RELATED"/>
    <property type="match status" value="1"/>
</dbReference>
<keyword evidence="7" id="KW-1185">Reference proteome</keyword>
<dbReference type="InterPro" id="IPR045079">
    <property type="entry name" value="Oxoprolinase-like"/>
</dbReference>
<evidence type="ECO:0000259" key="2">
    <source>
        <dbReference type="Pfam" id="PF01968"/>
    </source>
</evidence>
<dbReference type="InterPro" id="IPR003692">
    <property type="entry name" value="Hydantoinase_B"/>
</dbReference>
<evidence type="ECO:0000259" key="3">
    <source>
        <dbReference type="Pfam" id="PF02538"/>
    </source>
</evidence>
<evidence type="ECO:0000313" key="7">
    <source>
        <dbReference type="Proteomes" id="UP000444316"/>
    </source>
</evidence>
<dbReference type="AlphaFoldDB" id="A0A845I1Y4"/>
<dbReference type="RefSeq" id="WP_161035282.1">
    <property type="nucleotide sequence ID" value="NZ_WWCL01000002.1"/>
</dbReference>
<organism evidence="6 7">
    <name type="scientific">Duganella fentianensis</name>
    <dbReference type="NCBI Taxonomy" id="2692177"/>
    <lineage>
        <taxon>Bacteria</taxon>
        <taxon>Pseudomonadati</taxon>
        <taxon>Pseudomonadota</taxon>
        <taxon>Betaproteobacteria</taxon>
        <taxon>Burkholderiales</taxon>
        <taxon>Oxalobacteraceae</taxon>
        <taxon>Telluria group</taxon>
        <taxon>Duganella</taxon>
    </lineage>
</organism>
<proteinExistence type="inferred from homology"/>
<sequence>MDWQFWIDRGGTFTDIVAKMPDNRLRTLKLLSENPEHYADAAVAGIRQLMGVAAGQDVPVGQIAAVKMGTTVATNALLERKGEPTALAITRGFGDALRIAYQNRPRLFDRHIVLPELLYQRVIEIDERMGAHGETVQALDLVQARAGLQAAFDEGLRTLAIVFMHGYRYTEHEAQVAALAREIGFSQISVSHQVSPMMKLVARGDTTVVDAYLSPILRRYVDLVAQQLPGVNLQFMQSNGGLTDARAFQGKDSILSGPAGGIVGMVRASQLAGFDKVIGFDMGGTSTDVSHFSGEFERVFETQVAGVRMRAPMMSIHTVAAGGGSILHFDGSRYRVGPDSAGANPGPASYRRGGPLAVTDCNVMLGKIQPRFFPHLFGADGKQALDTAAVRARFAAMAEEIATATGRATSAEQVAEGFLDIAVGNMANAIKQISVQRGHDVTEYVLTSFGGAGGQHACLVADALGMKTVFVHALAGVMSAYGMGLADQSAMREAAVEIRLAQEALEPVAQRLEQLGALATADLQAQGVAPERISLMRRVHLRYEGTDSALIVLFDTLDSMQAQFEAAYRKRYSFLMPARGLIVEAVSVEAIGKSDAPGETVEPAPRRMTGLLPQAVVPMYTGGKWRQTSLYSREHTRIGDLIKGPAIIAEQNSTTIVEAGWQAEVTPHDHLVLRRIAALPERRAIGTSADPVMLEIFNNLFMSIAEQMGLRLQNTAYSVNIKERLDFSCAIFDADGNLIANAPHMPVHLGSMGESIKTVMRENAGRMQAGDVYMLNDPYNGGTHLPDVTVITPVFDEAGSTLLFYVGSRGHHADIGGTTPGSMPPDSRVIEDEGVLINNFKLVDGAAGGRLREAETRALLAAARHPARNPDQNMADLRAQVAANQKGVEELRKMVAHFGLEVVQAYMGHVQDNAEEAVRRVISALQDGSYTLELDNGARIQVAIRVNQAERSAEIDFAGTSAQLDNNFNAPSAVCMAAVLYVFRTLVNDDIPLNAGCLKPLKVSIPAGSMLNPHYPASVVSGNVETSTCITNALYGALGVMAAAQGTMNNFTFGNARYQYYETISGGSGAGPGFDGTSVVQTNMTNSRLTDPEILEFRFPVRLESYTIRRGSGGAGRWHGGDGGVRKVRFLEAMTAAILSNNRVYAPFGMAGGSAGACGLNSVVRADGRVEHLPHIGKADMQAGDMFVIETPGGGGYGAAASE</sequence>
<dbReference type="Proteomes" id="UP000444316">
    <property type="component" value="Unassembled WGS sequence"/>
</dbReference>
<comment type="similarity">
    <text evidence="1">Belongs to the oxoprolinase family.</text>
</comment>
<accession>A0A845I1Y4</accession>
<feature type="domain" description="Hydantoinase A/oxoprolinase" evidence="2">
    <location>
        <begin position="203"/>
        <end position="490"/>
    </location>
</feature>
<comment type="caution">
    <text evidence="6">The sequence shown here is derived from an EMBL/GenBank/DDBJ whole genome shotgun (WGS) entry which is preliminary data.</text>
</comment>
<dbReference type="InterPro" id="IPR049517">
    <property type="entry name" value="ACX-like_C"/>
</dbReference>
<dbReference type="Pfam" id="PF19278">
    <property type="entry name" value="Hydant_A_C"/>
    <property type="match status" value="1"/>
</dbReference>
<feature type="domain" description="Acetophenone carboxylase-like C-terminal" evidence="5">
    <location>
        <begin position="504"/>
        <end position="671"/>
    </location>
</feature>
<dbReference type="GO" id="GO:0005829">
    <property type="term" value="C:cytosol"/>
    <property type="evidence" value="ECO:0007669"/>
    <property type="project" value="TreeGrafter"/>
</dbReference>
<evidence type="ECO:0000259" key="4">
    <source>
        <dbReference type="Pfam" id="PF05378"/>
    </source>
</evidence>
<dbReference type="Pfam" id="PF05378">
    <property type="entry name" value="Hydant_A_N"/>
    <property type="match status" value="1"/>
</dbReference>
<dbReference type="EMBL" id="WWCL01000002">
    <property type="protein sequence ID" value="MYN45721.1"/>
    <property type="molecule type" value="Genomic_DNA"/>
</dbReference>
<dbReference type="GO" id="GO:0017168">
    <property type="term" value="F:5-oxoprolinase (ATP-hydrolyzing) activity"/>
    <property type="evidence" value="ECO:0007669"/>
    <property type="project" value="TreeGrafter"/>
</dbReference>
<protein>
    <submittedName>
        <fullName evidence="6">5-oxoprolinase</fullName>
    </submittedName>
</protein>
<evidence type="ECO:0000313" key="6">
    <source>
        <dbReference type="EMBL" id="MYN45721.1"/>
    </source>
</evidence>